<accession>A0A382FLJ5</accession>
<name>A0A382FLJ5_9ZZZZ</name>
<evidence type="ECO:0000313" key="1">
    <source>
        <dbReference type="EMBL" id="SVB63519.1"/>
    </source>
</evidence>
<reference evidence="1" key="1">
    <citation type="submission" date="2018-05" db="EMBL/GenBank/DDBJ databases">
        <authorList>
            <person name="Lanie J.A."/>
            <person name="Ng W.-L."/>
            <person name="Kazmierczak K.M."/>
            <person name="Andrzejewski T.M."/>
            <person name="Davidsen T.M."/>
            <person name="Wayne K.J."/>
            <person name="Tettelin H."/>
            <person name="Glass J.I."/>
            <person name="Rusch D."/>
            <person name="Podicherti R."/>
            <person name="Tsui H.-C.T."/>
            <person name="Winkler M.E."/>
        </authorList>
    </citation>
    <scope>NUCLEOTIDE SEQUENCE</scope>
</reference>
<proteinExistence type="predicted"/>
<organism evidence="1">
    <name type="scientific">marine metagenome</name>
    <dbReference type="NCBI Taxonomy" id="408172"/>
    <lineage>
        <taxon>unclassified sequences</taxon>
        <taxon>metagenomes</taxon>
        <taxon>ecological metagenomes</taxon>
    </lineage>
</organism>
<dbReference type="EMBL" id="UINC01050493">
    <property type="protein sequence ID" value="SVB63519.1"/>
    <property type="molecule type" value="Genomic_DNA"/>
</dbReference>
<protein>
    <submittedName>
        <fullName evidence="1">Uncharacterized protein</fullName>
    </submittedName>
</protein>
<gene>
    <name evidence="1" type="ORF">METZ01_LOCUS216373</name>
</gene>
<dbReference type="AlphaFoldDB" id="A0A382FLJ5"/>
<sequence length="40" mass="4441">MAKTTTCDVPEVPYTNGFGYWFIMVKKARLAACAEKDNAV</sequence>